<evidence type="ECO:0000313" key="2">
    <source>
        <dbReference type="Proteomes" id="UP000676336"/>
    </source>
</evidence>
<gene>
    <name evidence="1" type="ORF">SMN809_LOCUS55492</name>
</gene>
<evidence type="ECO:0000313" key="1">
    <source>
        <dbReference type="EMBL" id="CAF4976868.1"/>
    </source>
</evidence>
<sequence>MSKDIILLFPAAQEYGTRVWLDAYYNSNPQASLLDAHAGSIQAGLALEFP</sequence>
<dbReference type="InterPro" id="IPR007246">
    <property type="entry name" value="Gaa1"/>
</dbReference>
<name>A0A8S3D8D1_9BILA</name>
<dbReference type="Proteomes" id="UP000676336">
    <property type="component" value="Unassembled WGS sequence"/>
</dbReference>
<organism evidence="1 2">
    <name type="scientific">Rotaria magnacalcarata</name>
    <dbReference type="NCBI Taxonomy" id="392030"/>
    <lineage>
        <taxon>Eukaryota</taxon>
        <taxon>Metazoa</taxon>
        <taxon>Spiralia</taxon>
        <taxon>Gnathifera</taxon>
        <taxon>Rotifera</taxon>
        <taxon>Eurotatoria</taxon>
        <taxon>Bdelloidea</taxon>
        <taxon>Philodinida</taxon>
        <taxon>Philodinidae</taxon>
        <taxon>Rotaria</taxon>
    </lineage>
</organism>
<protein>
    <submittedName>
        <fullName evidence="1">Uncharacterized protein</fullName>
    </submittedName>
</protein>
<dbReference type="AlphaFoldDB" id="A0A8S3D8D1"/>
<feature type="non-terminal residue" evidence="1">
    <location>
        <position position="50"/>
    </location>
</feature>
<proteinExistence type="predicted"/>
<dbReference type="EMBL" id="CAJOBI010196121">
    <property type="protein sequence ID" value="CAF4976868.1"/>
    <property type="molecule type" value="Genomic_DNA"/>
</dbReference>
<dbReference type="GO" id="GO:0042765">
    <property type="term" value="C:GPI-anchor transamidase complex"/>
    <property type="evidence" value="ECO:0007669"/>
    <property type="project" value="InterPro"/>
</dbReference>
<accession>A0A8S3D8D1</accession>
<dbReference type="Pfam" id="PF04114">
    <property type="entry name" value="Gaa1"/>
    <property type="match status" value="1"/>
</dbReference>
<comment type="caution">
    <text evidence="1">The sequence shown here is derived from an EMBL/GenBank/DDBJ whole genome shotgun (WGS) entry which is preliminary data.</text>
</comment>
<reference evidence="1" key="1">
    <citation type="submission" date="2021-02" db="EMBL/GenBank/DDBJ databases">
        <authorList>
            <person name="Nowell W R."/>
        </authorList>
    </citation>
    <scope>NUCLEOTIDE SEQUENCE</scope>
</reference>